<comment type="caution">
    <text evidence="2">The sequence shown here is derived from an EMBL/GenBank/DDBJ whole genome shotgun (WGS) entry which is preliminary data.</text>
</comment>
<sequence>MRFRECRNIRQKDKNYLTQHGSVDHTKTPRLTETTYTFLYCRLGVMPQAEVSQPSSVQSERITEVMFSPGNSTSLPLGQQLYKWLIQHFDEETTEKLVSNLLDDQKLGIWFYDVVDIIGINEEHRKACQQAWIMHEILLTFLLKNTYYVIGSSIEGTFAAELTTPPGYVKLQLKLDDMQGKLSLNSDMKKFIHKSCKIDKCGRIFLHEIFNLPDESPFMYSTENKPALKNKNYYGVSFDNNIACRLKTWPTFAKEWISRNRFLDGRRIVWFNSCLYLDFSLSKGHPLSPEKDIEWRASFSLQERQLMFSLTDVQHKCYTVLKMFNREIIKSDCITSYHWKTCLFLCD</sequence>
<evidence type="ECO:0000256" key="1">
    <source>
        <dbReference type="ARBA" id="ARBA00008307"/>
    </source>
</evidence>
<comment type="similarity">
    <text evidence="1">Belongs to the mab-21 family.</text>
</comment>
<keyword evidence="3" id="KW-1185">Reference proteome</keyword>
<organism evidence="2 3">
    <name type="scientific">Mytilus edulis</name>
    <name type="common">Blue mussel</name>
    <dbReference type="NCBI Taxonomy" id="6550"/>
    <lineage>
        <taxon>Eukaryota</taxon>
        <taxon>Metazoa</taxon>
        <taxon>Spiralia</taxon>
        <taxon>Lophotrochozoa</taxon>
        <taxon>Mollusca</taxon>
        <taxon>Bivalvia</taxon>
        <taxon>Autobranchia</taxon>
        <taxon>Pteriomorphia</taxon>
        <taxon>Mytilida</taxon>
        <taxon>Mytiloidea</taxon>
        <taxon>Mytilidae</taxon>
        <taxon>Mytilinae</taxon>
        <taxon>Mytilus</taxon>
    </lineage>
</organism>
<dbReference type="PANTHER" id="PTHR10656:SF42">
    <property type="entry name" value="CYCLIC GMP-AMP SYNTHASE-LIKE PROTEIN-RELATED"/>
    <property type="match status" value="1"/>
</dbReference>
<dbReference type="EMBL" id="CAJPWZ010000183">
    <property type="protein sequence ID" value="CAG2187731.1"/>
    <property type="molecule type" value="Genomic_DNA"/>
</dbReference>
<reference evidence="2" key="1">
    <citation type="submission" date="2021-03" db="EMBL/GenBank/DDBJ databases">
        <authorList>
            <person name="Bekaert M."/>
        </authorList>
    </citation>
    <scope>NUCLEOTIDE SEQUENCE</scope>
</reference>
<evidence type="ECO:0000313" key="3">
    <source>
        <dbReference type="Proteomes" id="UP000683360"/>
    </source>
</evidence>
<dbReference type="OrthoDB" id="10480909at2759"/>
<dbReference type="Gene3D" id="1.10.1410.40">
    <property type="match status" value="1"/>
</dbReference>
<protein>
    <submittedName>
        <fullName evidence="2">Uncharacterized protein</fullName>
    </submittedName>
</protein>
<dbReference type="PANTHER" id="PTHR10656">
    <property type="entry name" value="CELL FATE DETERMINING PROTEIN MAB21-RELATED"/>
    <property type="match status" value="1"/>
</dbReference>
<accession>A0A8S3PZ34</accession>
<proteinExistence type="inferred from homology"/>
<dbReference type="AlphaFoldDB" id="A0A8S3PZ34"/>
<name>A0A8S3PZ34_MYTED</name>
<gene>
    <name evidence="2" type="ORF">MEDL_3194</name>
</gene>
<evidence type="ECO:0000313" key="2">
    <source>
        <dbReference type="EMBL" id="CAG2187731.1"/>
    </source>
</evidence>
<dbReference type="Proteomes" id="UP000683360">
    <property type="component" value="Unassembled WGS sequence"/>
</dbReference>